<accession>A0AA37WPQ0</accession>
<protein>
    <submittedName>
        <fullName evidence="1">Uncharacterized protein</fullName>
    </submittedName>
</protein>
<reference evidence="1 2" key="1">
    <citation type="journal article" date="2014" name="Int. J. Syst. Evol. Microbiol.">
        <title>Complete genome sequence of Corynebacterium casei LMG S-19264T (=DSM 44701T), isolated from a smear-ripened cheese.</title>
        <authorList>
            <consortium name="US DOE Joint Genome Institute (JGI-PGF)"/>
            <person name="Walter F."/>
            <person name="Albersmeier A."/>
            <person name="Kalinowski J."/>
            <person name="Ruckert C."/>
        </authorList>
    </citation>
    <scope>NUCLEOTIDE SEQUENCE [LARGE SCALE GENOMIC DNA]</scope>
    <source>
        <strain evidence="1 2">NBRC 110095</strain>
    </source>
</reference>
<gene>
    <name evidence="1" type="ORF">GCM10007877_29350</name>
</gene>
<dbReference type="EMBL" id="BSPD01000067">
    <property type="protein sequence ID" value="GLS27216.1"/>
    <property type="molecule type" value="Genomic_DNA"/>
</dbReference>
<dbReference type="Proteomes" id="UP001156870">
    <property type="component" value="Unassembled WGS sequence"/>
</dbReference>
<dbReference type="AlphaFoldDB" id="A0AA37WPQ0"/>
<proteinExistence type="predicted"/>
<evidence type="ECO:0000313" key="2">
    <source>
        <dbReference type="Proteomes" id="UP001156870"/>
    </source>
</evidence>
<organism evidence="1 2">
    <name type="scientific">Marinibactrum halimedae</name>
    <dbReference type="NCBI Taxonomy" id="1444977"/>
    <lineage>
        <taxon>Bacteria</taxon>
        <taxon>Pseudomonadati</taxon>
        <taxon>Pseudomonadota</taxon>
        <taxon>Gammaproteobacteria</taxon>
        <taxon>Cellvibrionales</taxon>
        <taxon>Cellvibrionaceae</taxon>
        <taxon>Marinibactrum</taxon>
    </lineage>
</organism>
<evidence type="ECO:0000313" key="1">
    <source>
        <dbReference type="EMBL" id="GLS27216.1"/>
    </source>
</evidence>
<sequence length="52" mass="5816">MDKPVHSANKYARKENARCNEHKNIAMLKISFLVATTLNTKGRAEGAQNNMV</sequence>
<name>A0AA37WPQ0_9GAMM</name>
<comment type="caution">
    <text evidence="1">The sequence shown here is derived from an EMBL/GenBank/DDBJ whole genome shotgun (WGS) entry which is preliminary data.</text>
</comment>
<keyword evidence="2" id="KW-1185">Reference proteome</keyword>